<accession>A0ABQ5T6U1</accession>
<reference evidence="1" key="2">
    <citation type="submission" date="2023-01" db="EMBL/GenBank/DDBJ databases">
        <authorList>
            <person name="Sun Q."/>
            <person name="Evtushenko L."/>
        </authorList>
    </citation>
    <scope>NUCLEOTIDE SEQUENCE</scope>
    <source>
        <strain evidence="1">VKM B-1499</strain>
    </source>
</reference>
<evidence type="ECO:0000313" key="1">
    <source>
        <dbReference type="EMBL" id="GLK47862.1"/>
    </source>
</evidence>
<keyword evidence="2" id="KW-1185">Reference proteome</keyword>
<name>A0ABQ5T6U1_9CAUL</name>
<evidence type="ECO:0008006" key="3">
    <source>
        <dbReference type="Google" id="ProtNLM"/>
    </source>
</evidence>
<proteinExistence type="predicted"/>
<dbReference type="RefSeq" id="WP_271164136.1">
    <property type="nucleotide sequence ID" value="NZ_BSFD01000002.1"/>
</dbReference>
<dbReference type="Proteomes" id="UP001143509">
    <property type="component" value="Unassembled WGS sequence"/>
</dbReference>
<sequence length="131" mass="15035">MAGEATLRYEIDERARILSMDLVSGGAADRILDVILGLITARPELCGWDWIVECEPLPDDAGTQHLAQLSEAWGPPPKVEAVTVFVTQDRLLHLWARVMDFQFVRRKHLVERDIEAARRLIERRRALRPLR</sequence>
<gene>
    <name evidence="1" type="ORF">GCM10017620_08350</name>
</gene>
<evidence type="ECO:0000313" key="2">
    <source>
        <dbReference type="Proteomes" id="UP001143509"/>
    </source>
</evidence>
<dbReference type="EMBL" id="BSFD01000002">
    <property type="protein sequence ID" value="GLK47862.1"/>
    <property type="molecule type" value="Genomic_DNA"/>
</dbReference>
<protein>
    <recommendedName>
        <fullName evidence="3">STAS/SEC14 domain-containing protein</fullName>
    </recommendedName>
</protein>
<organism evidence="1 2">
    <name type="scientific">Brevundimonas intermedia</name>
    <dbReference type="NCBI Taxonomy" id="74315"/>
    <lineage>
        <taxon>Bacteria</taxon>
        <taxon>Pseudomonadati</taxon>
        <taxon>Pseudomonadota</taxon>
        <taxon>Alphaproteobacteria</taxon>
        <taxon>Caulobacterales</taxon>
        <taxon>Caulobacteraceae</taxon>
        <taxon>Brevundimonas</taxon>
    </lineage>
</organism>
<reference evidence="1" key="1">
    <citation type="journal article" date="2014" name="Int. J. Syst. Evol. Microbiol.">
        <title>Complete genome of a new Firmicutes species belonging to the dominant human colonic microbiota ('Ruminococcus bicirculans') reveals two chromosomes and a selective capacity to utilize plant glucans.</title>
        <authorList>
            <consortium name="NISC Comparative Sequencing Program"/>
            <person name="Wegmann U."/>
            <person name="Louis P."/>
            <person name="Goesmann A."/>
            <person name="Henrissat B."/>
            <person name="Duncan S.H."/>
            <person name="Flint H.J."/>
        </authorList>
    </citation>
    <scope>NUCLEOTIDE SEQUENCE</scope>
    <source>
        <strain evidence="1">VKM B-1499</strain>
    </source>
</reference>
<comment type="caution">
    <text evidence="1">The sequence shown here is derived from an EMBL/GenBank/DDBJ whole genome shotgun (WGS) entry which is preliminary data.</text>
</comment>